<dbReference type="Proteomes" id="UP000814033">
    <property type="component" value="Unassembled WGS sequence"/>
</dbReference>
<protein>
    <submittedName>
        <fullName evidence="1">Uncharacterized protein</fullName>
    </submittedName>
</protein>
<evidence type="ECO:0000313" key="1">
    <source>
        <dbReference type="EMBL" id="KAI0050350.1"/>
    </source>
</evidence>
<accession>A0ACB8S2X3</accession>
<dbReference type="EMBL" id="MU275862">
    <property type="protein sequence ID" value="KAI0050350.1"/>
    <property type="molecule type" value="Genomic_DNA"/>
</dbReference>
<proteinExistence type="predicted"/>
<reference evidence="1" key="2">
    <citation type="journal article" date="2022" name="New Phytol.">
        <title>Evolutionary transition to the ectomycorrhizal habit in the genomes of a hyperdiverse lineage of mushroom-forming fungi.</title>
        <authorList>
            <person name="Looney B."/>
            <person name="Miyauchi S."/>
            <person name="Morin E."/>
            <person name="Drula E."/>
            <person name="Courty P.E."/>
            <person name="Kohler A."/>
            <person name="Kuo A."/>
            <person name="LaButti K."/>
            <person name="Pangilinan J."/>
            <person name="Lipzen A."/>
            <person name="Riley R."/>
            <person name="Andreopoulos W."/>
            <person name="He G."/>
            <person name="Johnson J."/>
            <person name="Nolan M."/>
            <person name="Tritt A."/>
            <person name="Barry K.W."/>
            <person name="Grigoriev I.V."/>
            <person name="Nagy L.G."/>
            <person name="Hibbett D."/>
            <person name="Henrissat B."/>
            <person name="Matheny P.B."/>
            <person name="Labbe J."/>
            <person name="Martin F.M."/>
        </authorList>
    </citation>
    <scope>NUCLEOTIDE SEQUENCE</scope>
    <source>
        <strain evidence="1">FP105234-sp</strain>
    </source>
</reference>
<organism evidence="1 2">
    <name type="scientific">Auriscalpium vulgare</name>
    <dbReference type="NCBI Taxonomy" id="40419"/>
    <lineage>
        <taxon>Eukaryota</taxon>
        <taxon>Fungi</taxon>
        <taxon>Dikarya</taxon>
        <taxon>Basidiomycota</taxon>
        <taxon>Agaricomycotina</taxon>
        <taxon>Agaricomycetes</taxon>
        <taxon>Russulales</taxon>
        <taxon>Auriscalpiaceae</taxon>
        <taxon>Auriscalpium</taxon>
    </lineage>
</organism>
<sequence length="215" mass="23554">MQTPLPLAAARALQLTSARVQLSRPSQIRPLSVPRVASSRPAPARTLIVIYPFLAAARKTPSRRKQHPRAIPEPIRKRRRLACVPRRTNKRAAQASVRAGLRHPQSIAAKSASAPRDRAGTPPSGTRGRVRRRARRGSDQRAVPVRPPRHTPRGPDLLDAARRARGWRCACHTLAGGTVAEKTRSFVREGRRGVTLTVAELLVEKCGVNSRGSAF</sequence>
<keyword evidence="2" id="KW-1185">Reference proteome</keyword>
<evidence type="ECO:0000313" key="2">
    <source>
        <dbReference type="Proteomes" id="UP000814033"/>
    </source>
</evidence>
<comment type="caution">
    <text evidence="1">The sequence shown here is derived from an EMBL/GenBank/DDBJ whole genome shotgun (WGS) entry which is preliminary data.</text>
</comment>
<name>A0ACB8S2X3_9AGAM</name>
<reference evidence="1" key="1">
    <citation type="submission" date="2021-02" db="EMBL/GenBank/DDBJ databases">
        <authorList>
            <consortium name="DOE Joint Genome Institute"/>
            <person name="Ahrendt S."/>
            <person name="Looney B.P."/>
            <person name="Miyauchi S."/>
            <person name="Morin E."/>
            <person name="Drula E."/>
            <person name="Courty P.E."/>
            <person name="Chicoki N."/>
            <person name="Fauchery L."/>
            <person name="Kohler A."/>
            <person name="Kuo A."/>
            <person name="Labutti K."/>
            <person name="Pangilinan J."/>
            <person name="Lipzen A."/>
            <person name="Riley R."/>
            <person name="Andreopoulos W."/>
            <person name="He G."/>
            <person name="Johnson J."/>
            <person name="Barry K.W."/>
            <person name="Grigoriev I.V."/>
            <person name="Nagy L."/>
            <person name="Hibbett D."/>
            <person name="Henrissat B."/>
            <person name="Matheny P.B."/>
            <person name="Labbe J."/>
            <person name="Martin F."/>
        </authorList>
    </citation>
    <scope>NUCLEOTIDE SEQUENCE</scope>
    <source>
        <strain evidence="1">FP105234-sp</strain>
    </source>
</reference>
<gene>
    <name evidence="1" type="ORF">FA95DRAFT_618469</name>
</gene>